<organism evidence="2 3">
    <name type="scientific">Sistotremastrum suecicum HHB10207 ss-3</name>
    <dbReference type="NCBI Taxonomy" id="1314776"/>
    <lineage>
        <taxon>Eukaryota</taxon>
        <taxon>Fungi</taxon>
        <taxon>Dikarya</taxon>
        <taxon>Basidiomycota</taxon>
        <taxon>Agaricomycotina</taxon>
        <taxon>Agaricomycetes</taxon>
        <taxon>Sistotremastrales</taxon>
        <taxon>Sistotremastraceae</taxon>
        <taxon>Sistotremastrum</taxon>
    </lineage>
</organism>
<proteinExistence type="predicted"/>
<dbReference type="SUPFAM" id="SSF54534">
    <property type="entry name" value="FKBP-like"/>
    <property type="match status" value="1"/>
</dbReference>
<dbReference type="Proteomes" id="UP000076798">
    <property type="component" value="Unassembled WGS sequence"/>
</dbReference>
<accession>A0A165XCW3</accession>
<feature type="compositionally biased region" description="Basic and acidic residues" evidence="1">
    <location>
        <begin position="174"/>
        <end position="195"/>
    </location>
</feature>
<evidence type="ECO:0000313" key="3">
    <source>
        <dbReference type="Proteomes" id="UP000076798"/>
    </source>
</evidence>
<name>A0A165XCW3_9AGAM</name>
<dbReference type="AlphaFoldDB" id="A0A165XCW3"/>
<evidence type="ECO:0000256" key="1">
    <source>
        <dbReference type="SAM" id="MobiDB-lite"/>
    </source>
</evidence>
<evidence type="ECO:0000313" key="2">
    <source>
        <dbReference type="EMBL" id="KZT32069.1"/>
    </source>
</evidence>
<dbReference type="EMBL" id="KV428393">
    <property type="protein sequence ID" value="KZT32069.1"/>
    <property type="molecule type" value="Genomic_DNA"/>
</dbReference>
<reference evidence="2 3" key="1">
    <citation type="journal article" date="2016" name="Mol. Biol. Evol.">
        <title>Comparative Genomics of Early-Diverging Mushroom-Forming Fungi Provides Insights into the Origins of Lignocellulose Decay Capabilities.</title>
        <authorList>
            <person name="Nagy L.G."/>
            <person name="Riley R."/>
            <person name="Tritt A."/>
            <person name="Adam C."/>
            <person name="Daum C."/>
            <person name="Floudas D."/>
            <person name="Sun H."/>
            <person name="Yadav J.S."/>
            <person name="Pangilinan J."/>
            <person name="Larsson K.H."/>
            <person name="Matsuura K."/>
            <person name="Barry K."/>
            <person name="Labutti K."/>
            <person name="Kuo R."/>
            <person name="Ohm R.A."/>
            <person name="Bhattacharya S.S."/>
            <person name="Shirouzu T."/>
            <person name="Yoshinaga Y."/>
            <person name="Martin F.M."/>
            <person name="Grigoriev I.V."/>
            <person name="Hibbett D.S."/>
        </authorList>
    </citation>
    <scope>NUCLEOTIDE SEQUENCE [LARGE SCALE GENOMIC DNA]</scope>
    <source>
        <strain evidence="2 3">HHB10207 ss-3</strain>
    </source>
</reference>
<sequence>MPVITIAQTLSSTAEPLVFHSPTDAGMIFRLDTAILEAGTGNETPTSLRLEVKSPVNSLKCTLVTFREAGSPCNFASDFSFPGSVITISTEGKGQITILGAFRDWKVEEKHWNLWKVEAEKQGSGISIPSDLPSRDAKATDAKATAIKATDAKATAIKATDGKATDAKATAVKRKADPSEQNDDVKRTRVKHSEGAEAFPLPATPTPLPPKALEDRALIPSALQAALQTPLPPDIPSALQTALRTPLPLDTVARPEAASSQFSDRSTSSQHKFPIFLEQGIRYRITKTGEGDKPKPDQWVRLAYDLDLGRDSGPDTNYHSIKFQVGQSTTVKQKNVRGLQFLVPCMALKEQVEVFMPASFALTPAQTPVIYRVSLREIADRQDGFRQRESANPR</sequence>
<keyword evidence="3" id="KW-1185">Reference proteome</keyword>
<dbReference type="Gene3D" id="3.10.50.40">
    <property type="match status" value="1"/>
</dbReference>
<dbReference type="InterPro" id="IPR046357">
    <property type="entry name" value="PPIase_dom_sf"/>
</dbReference>
<dbReference type="GO" id="GO:0003755">
    <property type="term" value="F:peptidyl-prolyl cis-trans isomerase activity"/>
    <property type="evidence" value="ECO:0007669"/>
    <property type="project" value="InterPro"/>
</dbReference>
<protein>
    <submittedName>
        <fullName evidence="2">Uncharacterized protein</fullName>
    </submittedName>
</protein>
<gene>
    <name evidence="2" type="ORF">SISSUDRAFT_1056016</name>
</gene>
<feature type="region of interest" description="Disordered" evidence="1">
    <location>
        <begin position="157"/>
        <end position="212"/>
    </location>
</feature>